<keyword evidence="4" id="KW-1185">Reference proteome</keyword>
<dbReference type="PANTHER" id="PTHR14659:SF1">
    <property type="entry name" value="ALPHA- AND GAMMA-ADAPTIN-BINDING PROTEIN P34"/>
    <property type="match status" value="1"/>
</dbReference>
<dbReference type="EMBL" id="QEAN01000025">
    <property type="protein sequence ID" value="TPX52973.1"/>
    <property type="molecule type" value="Genomic_DNA"/>
</dbReference>
<dbReference type="Proteomes" id="UP000317494">
    <property type="component" value="Unassembled WGS sequence"/>
</dbReference>
<dbReference type="InterPro" id="IPR019341">
    <property type="entry name" value="Alpha/Gamma-adaptin-bd_p34"/>
</dbReference>
<dbReference type="PANTHER" id="PTHR14659">
    <property type="entry name" value="ALPHA- AND GAMMA-ADAPTIN-BINDING PROTEIN P34"/>
    <property type="match status" value="1"/>
</dbReference>
<dbReference type="EMBL" id="QEAM01000004">
    <property type="protein sequence ID" value="TPX51506.1"/>
    <property type="molecule type" value="Genomic_DNA"/>
</dbReference>
<gene>
    <name evidence="2" type="ORF">SeLEV6574_g00240</name>
    <name evidence="3" type="ORF">SeMB42_g01086</name>
</gene>
<evidence type="ECO:0000313" key="3">
    <source>
        <dbReference type="EMBL" id="TPX52973.1"/>
    </source>
</evidence>
<protein>
    <submittedName>
        <fullName evidence="2">Uncharacterized protein</fullName>
    </submittedName>
</protein>
<dbReference type="InterPro" id="IPR027417">
    <property type="entry name" value="P-loop_NTPase"/>
</dbReference>
<proteinExistence type="predicted"/>
<evidence type="ECO:0000313" key="5">
    <source>
        <dbReference type="Proteomes" id="UP000320475"/>
    </source>
</evidence>
<dbReference type="Pfam" id="PF10199">
    <property type="entry name" value="Adaptin_binding"/>
    <property type="match status" value="1"/>
</dbReference>
<evidence type="ECO:0000256" key="1">
    <source>
        <dbReference type="SAM" id="MobiDB-lite"/>
    </source>
</evidence>
<dbReference type="AlphaFoldDB" id="A0A507DJ15"/>
<reference evidence="4 5" key="1">
    <citation type="journal article" date="2019" name="Sci. Rep.">
        <title>Comparative genomics of chytrid fungi reveal insights into the obligate biotrophic and pathogenic lifestyle of Synchytrium endobioticum.</title>
        <authorList>
            <person name="van de Vossenberg B.T.L.H."/>
            <person name="Warris S."/>
            <person name="Nguyen H.D.T."/>
            <person name="van Gent-Pelzer M.P.E."/>
            <person name="Joly D.L."/>
            <person name="van de Geest H.C."/>
            <person name="Bonants P.J.M."/>
            <person name="Smith D.S."/>
            <person name="Levesque C.A."/>
            <person name="van der Lee T.A.J."/>
        </authorList>
    </citation>
    <scope>NUCLEOTIDE SEQUENCE [LARGE SCALE GENOMIC DNA]</scope>
    <source>
        <strain evidence="2 5">LEV6574</strain>
        <strain evidence="3 4">MB42</strain>
    </source>
</reference>
<comment type="caution">
    <text evidence="2">The sequence shown here is derived from an EMBL/GenBank/DDBJ whole genome shotgun (WGS) entry which is preliminary data.</text>
</comment>
<organism evidence="2 5">
    <name type="scientific">Synchytrium endobioticum</name>
    <dbReference type="NCBI Taxonomy" id="286115"/>
    <lineage>
        <taxon>Eukaryota</taxon>
        <taxon>Fungi</taxon>
        <taxon>Fungi incertae sedis</taxon>
        <taxon>Chytridiomycota</taxon>
        <taxon>Chytridiomycota incertae sedis</taxon>
        <taxon>Chytridiomycetes</taxon>
        <taxon>Synchytriales</taxon>
        <taxon>Synchytriaceae</taxon>
        <taxon>Synchytrium</taxon>
    </lineage>
</organism>
<sequence length="329" mass="36480">MTAHKETGEGDENDCTGVRRNKILIVGPSESVLIQFISRLLRKTNQSDLVDAHLSASPSSASSFLAGDGLAIPFRLDTRYYTVETSLWISCLNTSLQDSSQWSVVAPAVDALIYVFDKSQPESFHRIKPWSTFSSTHDPNIALCIAYSLHDSTDNVPLGDCEDWCIENGFEFIDADDTGESSVVDDPVEAARAKFGLDRVIEALESNMWDGLVRKTPPYMGPSSNNNSRPTPLPSTIRNNISTTNPNDLASLYSHVFNSFTTDLSNGDMEDNIDGFEVALHQLKTLREQSRMLSDNERTEFAAKVALAFDKHFGTDENDNDANFEDYIT</sequence>
<evidence type="ECO:0000313" key="2">
    <source>
        <dbReference type="EMBL" id="TPX51506.1"/>
    </source>
</evidence>
<dbReference type="OrthoDB" id="10261384at2759"/>
<name>A0A507DJ15_9FUNG</name>
<accession>A0A507DJ15</accession>
<dbReference type="Gene3D" id="3.40.50.11960">
    <property type="match status" value="1"/>
</dbReference>
<dbReference type="SUPFAM" id="SSF52540">
    <property type="entry name" value="P-loop containing nucleoside triphosphate hydrolases"/>
    <property type="match status" value="1"/>
</dbReference>
<dbReference type="Proteomes" id="UP000320475">
    <property type="component" value="Unassembled WGS sequence"/>
</dbReference>
<evidence type="ECO:0000313" key="4">
    <source>
        <dbReference type="Proteomes" id="UP000317494"/>
    </source>
</evidence>
<dbReference type="VEuPathDB" id="FungiDB:SeMB42_g01086"/>
<feature type="compositionally biased region" description="Polar residues" evidence="1">
    <location>
        <begin position="222"/>
        <end position="241"/>
    </location>
</feature>
<dbReference type="STRING" id="286115.A0A507DJ15"/>
<feature type="region of interest" description="Disordered" evidence="1">
    <location>
        <begin position="217"/>
        <end position="241"/>
    </location>
</feature>